<protein>
    <submittedName>
        <fullName evidence="2">Uncharacterized protein</fullName>
    </submittedName>
</protein>
<comment type="caution">
    <text evidence="2">The sequence shown here is derived from an EMBL/GenBank/DDBJ whole genome shotgun (WGS) entry which is preliminary data.</text>
</comment>
<keyword evidence="3" id="KW-1185">Reference proteome</keyword>
<dbReference type="AlphaFoldDB" id="A0AAW1STK7"/>
<feature type="region of interest" description="Disordered" evidence="1">
    <location>
        <begin position="39"/>
        <end position="61"/>
    </location>
</feature>
<name>A0AAW1STK7_9CHLO</name>
<sequence length="151" mass="16680">MPCCLQRDEADDDELEYFRNKYPGSKITSIKIRLGCDEDEEDCADSPTDEPSHLQLPGGNSSDVWVLDTPCADGSDGDKVLCEQNKDGEAVQDKVDYYLDKFPGQVEKIVKVHVDLGCDEGEDCDDSGEEPCDCKDDECDCDEVLLQGTSL</sequence>
<organism evidence="2 3">
    <name type="scientific">Apatococcus fuscideae</name>
    <dbReference type="NCBI Taxonomy" id="2026836"/>
    <lineage>
        <taxon>Eukaryota</taxon>
        <taxon>Viridiplantae</taxon>
        <taxon>Chlorophyta</taxon>
        <taxon>core chlorophytes</taxon>
        <taxon>Trebouxiophyceae</taxon>
        <taxon>Chlorellales</taxon>
        <taxon>Chlorellaceae</taxon>
        <taxon>Apatococcus</taxon>
    </lineage>
</organism>
<evidence type="ECO:0000256" key="1">
    <source>
        <dbReference type="SAM" id="MobiDB-lite"/>
    </source>
</evidence>
<proteinExistence type="predicted"/>
<dbReference type="EMBL" id="JALJOV010000882">
    <property type="protein sequence ID" value="KAK9859352.1"/>
    <property type="molecule type" value="Genomic_DNA"/>
</dbReference>
<evidence type="ECO:0000313" key="3">
    <source>
        <dbReference type="Proteomes" id="UP001485043"/>
    </source>
</evidence>
<accession>A0AAW1STK7</accession>
<reference evidence="2 3" key="1">
    <citation type="journal article" date="2024" name="Nat. Commun.">
        <title>Phylogenomics reveals the evolutionary origins of lichenization in chlorophyte algae.</title>
        <authorList>
            <person name="Puginier C."/>
            <person name="Libourel C."/>
            <person name="Otte J."/>
            <person name="Skaloud P."/>
            <person name="Haon M."/>
            <person name="Grisel S."/>
            <person name="Petersen M."/>
            <person name="Berrin J.G."/>
            <person name="Delaux P.M."/>
            <person name="Dal Grande F."/>
            <person name="Keller J."/>
        </authorList>
    </citation>
    <scope>NUCLEOTIDE SEQUENCE [LARGE SCALE GENOMIC DNA]</scope>
    <source>
        <strain evidence="2 3">SAG 2523</strain>
    </source>
</reference>
<dbReference type="Proteomes" id="UP001485043">
    <property type="component" value="Unassembled WGS sequence"/>
</dbReference>
<feature type="compositionally biased region" description="Acidic residues" evidence="1">
    <location>
        <begin position="39"/>
        <end position="48"/>
    </location>
</feature>
<evidence type="ECO:0000313" key="2">
    <source>
        <dbReference type="EMBL" id="KAK9859352.1"/>
    </source>
</evidence>
<gene>
    <name evidence="2" type="ORF">WJX84_000395</name>
</gene>